<dbReference type="GO" id="GO:0008684">
    <property type="term" value="F:2-oxopent-4-enoate hydratase activity"/>
    <property type="evidence" value="ECO:0007669"/>
    <property type="project" value="TreeGrafter"/>
</dbReference>
<dbReference type="InterPro" id="IPR011234">
    <property type="entry name" value="Fumarylacetoacetase-like_C"/>
</dbReference>
<evidence type="ECO:0000256" key="1">
    <source>
        <dbReference type="ARBA" id="ARBA00023239"/>
    </source>
</evidence>
<comment type="caution">
    <text evidence="3">The sequence shown here is derived from an EMBL/GenBank/DDBJ whole genome shotgun (WGS) entry which is preliminary data.</text>
</comment>
<dbReference type="InterPro" id="IPR036663">
    <property type="entry name" value="Fumarylacetoacetase_C_sf"/>
</dbReference>
<sequence>MSAHDTAVELVASRLDEAQRSATPVRPQEDWPHLSLDQAYAAQARLVERRRERGEQEVGLKLGFTSEAKMRQMGIDELIIGVLTDGMQVPDGGSVDLAAFVHPRVEPEVAFRFGRDLDLADPALQVADLRAALTGVAAGIELIDSRYEGFSFDLPRVVADNTSAAAFTIGPWVDPAGVELGDLPVTLTIAGEVAAAGTTAAILGHPLSTLPHLLALGRRLGLSLPAGSVVLAGAATAAVPLLTGDVVVRVAGLGEAHLTGIAGGEVAP</sequence>
<dbReference type="PANTHER" id="PTHR30143:SF0">
    <property type="entry name" value="2-KETO-4-PENTENOATE HYDRATASE"/>
    <property type="match status" value="1"/>
</dbReference>
<dbReference type="Pfam" id="PF01557">
    <property type="entry name" value="FAA_hydrolase"/>
    <property type="match status" value="1"/>
</dbReference>
<dbReference type="EMBL" id="JAUTAN010000001">
    <property type="protein sequence ID" value="MDQ1103775.1"/>
    <property type="molecule type" value="Genomic_DNA"/>
</dbReference>
<dbReference type="EC" id="4.1.1.77" evidence="3"/>
<dbReference type="PANTHER" id="PTHR30143">
    <property type="entry name" value="ACID HYDRATASE"/>
    <property type="match status" value="1"/>
</dbReference>
<dbReference type="Proteomes" id="UP001239215">
    <property type="component" value="Unassembled WGS sequence"/>
</dbReference>
<reference evidence="3" key="1">
    <citation type="submission" date="2023-07" db="EMBL/GenBank/DDBJ databases">
        <title>Functional and genomic diversity of the sorghum phyllosphere microbiome.</title>
        <authorList>
            <person name="Shade A."/>
        </authorList>
    </citation>
    <scope>NUCLEOTIDE SEQUENCE</scope>
    <source>
        <strain evidence="3">SORGH_AS_1067</strain>
    </source>
</reference>
<dbReference type="Gene3D" id="3.90.850.10">
    <property type="entry name" value="Fumarylacetoacetase-like, C-terminal domain"/>
    <property type="match status" value="1"/>
</dbReference>
<proteinExistence type="predicted"/>
<feature type="domain" description="Fumarylacetoacetase-like C-terminal" evidence="2">
    <location>
        <begin position="92"/>
        <end position="256"/>
    </location>
</feature>
<dbReference type="InterPro" id="IPR050772">
    <property type="entry name" value="Hydratase-Decarb/MhpD_sf"/>
</dbReference>
<evidence type="ECO:0000313" key="4">
    <source>
        <dbReference type="Proteomes" id="UP001239215"/>
    </source>
</evidence>
<evidence type="ECO:0000259" key="2">
    <source>
        <dbReference type="Pfam" id="PF01557"/>
    </source>
</evidence>
<dbReference type="GO" id="GO:0005737">
    <property type="term" value="C:cytoplasm"/>
    <property type="evidence" value="ECO:0007669"/>
    <property type="project" value="TreeGrafter"/>
</dbReference>
<evidence type="ECO:0000313" key="3">
    <source>
        <dbReference type="EMBL" id="MDQ1103775.1"/>
    </source>
</evidence>
<protein>
    <submittedName>
        <fullName evidence="3">2-oxo-3-hexenedioate decarboxylase</fullName>
        <ecNumber evidence="3">4.1.1.77</ecNumber>
    </submittedName>
</protein>
<dbReference type="AlphaFoldDB" id="A0AAJ1TXF2"/>
<accession>A0AAJ1TXF2</accession>
<dbReference type="RefSeq" id="WP_307199179.1">
    <property type="nucleotide sequence ID" value="NZ_JAUTAN010000001.1"/>
</dbReference>
<name>A0AAJ1TXF2_9ACTN</name>
<keyword evidence="1 3" id="KW-0456">Lyase</keyword>
<dbReference type="SUPFAM" id="SSF56529">
    <property type="entry name" value="FAH"/>
    <property type="match status" value="1"/>
</dbReference>
<dbReference type="GO" id="GO:0047437">
    <property type="term" value="F:4-oxalocrotonate decarboxylase activity"/>
    <property type="evidence" value="ECO:0007669"/>
    <property type="project" value="UniProtKB-EC"/>
</dbReference>
<organism evidence="3 4">
    <name type="scientific">Nocardioides zeae</name>
    <dbReference type="NCBI Taxonomy" id="1457234"/>
    <lineage>
        <taxon>Bacteria</taxon>
        <taxon>Bacillati</taxon>
        <taxon>Actinomycetota</taxon>
        <taxon>Actinomycetes</taxon>
        <taxon>Propionibacteriales</taxon>
        <taxon>Nocardioidaceae</taxon>
        <taxon>Nocardioides</taxon>
    </lineage>
</organism>
<gene>
    <name evidence="3" type="ORF">QE405_001059</name>
</gene>